<feature type="region of interest" description="Disordered" evidence="1">
    <location>
        <begin position="146"/>
        <end position="184"/>
    </location>
</feature>
<evidence type="ECO:0000313" key="2">
    <source>
        <dbReference type="EMBL" id="KAF2649672.1"/>
    </source>
</evidence>
<feature type="compositionally biased region" description="Basic and acidic residues" evidence="1">
    <location>
        <begin position="49"/>
        <end position="62"/>
    </location>
</feature>
<evidence type="ECO:0000256" key="1">
    <source>
        <dbReference type="SAM" id="MobiDB-lite"/>
    </source>
</evidence>
<proteinExistence type="predicted"/>
<dbReference type="InterPro" id="IPR021109">
    <property type="entry name" value="Peptidase_aspartic_dom_sf"/>
</dbReference>
<name>A0A6A6SQ81_9PLEO</name>
<protein>
    <submittedName>
        <fullName evidence="2">Uncharacterized protein</fullName>
    </submittedName>
</protein>
<dbReference type="Proteomes" id="UP000799324">
    <property type="component" value="Unassembled WGS sequence"/>
</dbReference>
<feature type="region of interest" description="Disordered" evidence="1">
    <location>
        <begin position="501"/>
        <end position="529"/>
    </location>
</feature>
<feature type="compositionally biased region" description="Basic and acidic residues" evidence="1">
    <location>
        <begin position="501"/>
        <end position="515"/>
    </location>
</feature>
<organism evidence="2 3">
    <name type="scientific">Lophiostoma macrostomum CBS 122681</name>
    <dbReference type="NCBI Taxonomy" id="1314788"/>
    <lineage>
        <taxon>Eukaryota</taxon>
        <taxon>Fungi</taxon>
        <taxon>Dikarya</taxon>
        <taxon>Ascomycota</taxon>
        <taxon>Pezizomycotina</taxon>
        <taxon>Dothideomycetes</taxon>
        <taxon>Pleosporomycetidae</taxon>
        <taxon>Pleosporales</taxon>
        <taxon>Lophiostomataceae</taxon>
        <taxon>Lophiostoma</taxon>
    </lineage>
</organism>
<accession>A0A6A6SQ81</accession>
<dbReference type="CDD" id="cd00303">
    <property type="entry name" value="retropepsin_like"/>
    <property type="match status" value="1"/>
</dbReference>
<dbReference type="Gene3D" id="2.40.70.10">
    <property type="entry name" value="Acid Proteases"/>
    <property type="match status" value="1"/>
</dbReference>
<dbReference type="OrthoDB" id="6079484at2759"/>
<evidence type="ECO:0000313" key="3">
    <source>
        <dbReference type="Proteomes" id="UP000799324"/>
    </source>
</evidence>
<reference evidence="2" key="1">
    <citation type="journal article" date="2020" name="Stud. Mycol.">
        <title>101 Dothideomycetes genomes: a test case for predicting lifestyles and emergence of pathogens.</title>
        <authorList>
            <person name="Haridas S."/>
            <person name="Albert R."/>
            <person name="Binder M."/>
            <person name="Bloem J."/>
            <person name="Labutti K."/>
            <person name="Salamov A."/>
            <person name="Andreopoulos B."/>
            <person name="Baker S."/>
            <person name="Barry K."/>
            <person name="Bills G."/>
            <person name="Bluhm B."/>
            <person name="Cannon C."/>
            <person name="Castanera R."/>
            <person name="Culley D."/>
            <person name="Daum C."/>
            <person name="Ezra D."/>
            <person name="Gonzalez J."/>
            <person name="Henrissat B."/>
            <person name="Kuo A."/>
            <person name="Liang C."/>
            <person name="Lipzen A."/>
            <person name="Lutzoni F."/>
            <person name="Magnuson J."/>
            <person name="Mondo S."/>
            <person name="Nolan M."/>
            <person name="Ohm R."/>
            <person name="Pangilinan J."/>
            <person name="Park H.-J."/>
            <person name="Ramirez L."/>
            <person name="Alfaro M."/>
            <person name="Sun H."/>
            <person name="Tritt A."/>
            <person name="Yoshinaga Y."/>
            <person name="Zwiers L.-H."/>
            <person name="Turgeon B."/>
            <person name="Goodwin S."/>
            <person name="Spatafora J."/>
            <person name="Crous P."/>
            <person name="Grigoriev I."/>
        </authorList>
    </citation>
    <scope>NUCLEOTIDE SEQUENCE</scope>
    <source>
        <strain evidence="2">CBS 122681</strain>
    </source>
</reference>
<gene>
    <name evidence="2" type="ORF">K491DRAFT_783180</name>
</gene>
<dbReference type="EMBL" id="MU004483">
    <property type="protein sequence ID" value="KAF2649672.1"/>
    <property type="molecule type" value="Genomic_DNA"/>
</dbReference>
<sequence>MSMELSSLLYGAGLGCSKALECSGMEHSEAHAGVCPETLITSDILSEYDSPKVGERPEKSKNEQFQVSQQCDGPPDSPTTDLTFEKLRALTRDSSPDHDVMVLPEDDLLSMIPESDPLSRASPPVRSEYARDRWLNEDAHEAPWFRTVLPDDQKRSRSTDVSSAEPRSAATQPSTLNLQPDSRPIDMHSRWVNALRSQRSNSMPRESPHTPTIDRVAKKSRKGLPLIFELVQGQKTVMTGYDTGTQANHISLELAEEMGYEIASSEEDKAEFELANGKIIESIGRISAVIKFAQDERAGDKTTVTCYFNVFRKLALPALIGMAFLSATETLSTYTSRLVELPQDWKRSLRLCAVGSTSNHVSCVLDGKRVFAHADTGAEIALVSGEYAMRHGLLKGYSCEEIMLADGSIVYTSGHSDVEFFVPPFGTESWKLAERKLVRFHVLKNLQFDVILDEELVENFRVFQQGAHALISGGTRAMSSIATIIRMGSVEKAIHTMTERVKDWKRGKSPAEAKAESSGSAGDANECSESTSEEILRLWRLLDSMDQEELRVRIPGPFTANEERAEQTRIEEFQRKREEIVMEHQRLTREQNSR</sequence>
<feature type="region of interest" description="Disordered" evidence="1">
    <location>
        <begin position="48"/>
        <end position="80"/>
    </location>
</feature>
<keyword evidence="3" id="KW-1185">Reference proteome</keyword>
<feature type="compositionally biased region" description="Basic and acidic residues" evidence="1">
    <location>
        <begin position="146"/>
        <end position="158"/>
    </location>
</feature>
<feature type="compositionally biased region" description="Polar residues" evidence="1">
    <location>
        <begin position="169"/>
        <end position="180"/>
    </location>
</feature>
<dbReference type="AlphaFoldDB" id="A0A6A6SQ81"/>